<keyword evidence="1" id="KW-0378">Hydrolase</keyword>
<feature type="region of interest" description="Disordered" evidence="2">
    <location>
        <begin position="1146"/>
        <end position="1184"/>
    </location>
</feature>
<evidence type="ECO:0000259" key="4">
    <source>
        <dbReference type="Pfam" id="PF14214"/>
    </source>
</evidence>
<evidence type="ECO:0000256" key="2">
    <source>
        <dbReference type="SAM" id="MobiDB-lite"/>
    </source>
</evidence>
<dbReference type="InterPro" id="IPR025476">
    <property type="entry name" value="Helitron_helicase-like"/>
</dbReference>
<keyword evidence="1" id="KW-0233">DNA recombination</keyword>
<feature type="compositionally biased region" description="Basic residues" evidence="2">
    <location>
        <begin position="9"/>
        <end position="22"/>
    </location>
</feature>
<dbReference type="GO" id="GO:0005524">
    <property type="term" value="F:ATP binding"/>
    <property type="evidence" value="ECO:0007669"/>
    <property type="project" value="UniProtKB-KW"/>
</dbReference>
<keyword evidence="1" id="KW-0347">Helicase</keyword>
<evidence type="ECO:0000313" key="6">
    <source>
        <dbReference type="EMBL" id="KAJ3568696.1"/>
    </source>
</evidence>
<keyword evidence="1" id="KW-0234">DNA repair</keyword>
<feature type="domain" description="Helitron helicase-like" evidence="4">
    <location>
        <begin position="513"/>
        <end position="736"/>
    </location>
</feature>
<feature type="domain" description="DNA helicase Pif1-like DEAD-box helicase" evidence="3">
    <location>
        <begin position="1304"/>
        <end position="1529"/>
    </location>
</feature>
<keyword evidence="1" id="KW-0547">Nucleotide-binding</keyword>
<protein>
    <recommendedName>
        <fullName evidence="1">ATP-dependent DNA helicase</fullName>
        <ecNumber evidence="1">5.6.2.3</ecNumber>
    </recommendedName>
</protein>
<evidence type="ECO:0000256" key="1">
    <source>
        <dbReference type="RuleBase" id="RU363044"/>
    </source>
</evidence>
<evidence type="ECO:0000259" key="5">
    <source>
        <dbReference type="Pfam" id="PF20209"/>
    </source>
</evidence>
<feature type="compositionally biased region" description="Acidic residues" evidence="2">
    <location>
        <begin position="67"/>
        <end position="82"/>
    </location>
</feature>
<feature type="domain" description="DUF6570" evidence="5">
    <location>
        <begin position="194"/>
        <end position="341"/>
    </location>
</feature>
<keyword evidence="1" id="KW-0227">DNA damage</keyword>
<dbReference type="Pfam" id="PF05970">
    <property type="entry name" value="PIF1"/>
    <property type="match status" value="1"/>
</dbReference>
<dbReference type="GO" id="GO:0000723">
    <property type="term" value="P:telomere maintenance"/>
    <property type="evidence" value="ECO:0007669"/>
    <property type="project" value="InterPro"/>
</dbReference>
<dbReference type="InterPro" id="IPR051055">
    <property type="entry name" value="PIF1_helicase"/>
</dbReference>
<dbReference type="Proteomes" id="UP001213000">
    <property type="component" value="Unassembled WGS sequence"/>
</dbReference>
<comment type="cofactor">
    <cofactor evidence="1">
        <name>Mg(2+)</name>
        <dbReference type="ChEBI" id="CHEBI:18420"/>
    </cofactor>
</comment>
<dbReference type="GO" id="GO:0043139">
    <property type="term" value="F:5'-3' DNA helicase activity"/>
    <property type="evidence" value="ECO:0007669"/>
    <property type="project" value="UniProtKB-EC"/>
</dbReference>
<dbReference type="Gene3D" id="3.40.50.300">
    <property type="entry name" value="P-loop containing nucleotide triphosphate hydrolases"/>
    <property type="match status" value="1"/>
</dbReference>
<proteinExistence type="inferred from homology"/>
<keyword evidence="7" id="KW-1185">Reference proteome</keyword>
<dbReference type="Pfam" id="PF20209">
    <property type="entry name" value="DUF6570"/>
    <property type="match status" value="1"/>
</dbReference>
<evidence type="ECO:0000259" key="3">
    <source>
        <dbReference type="Pfam" id="PF05970"/>
    </source>
</evidence>
<feature type="compositionally biased region" description="Polar residues" evidence="2">
    <location>
        <begin position="50"/>
        <end position="59"/>
    </location>
</feature>
<dbReference type="Pfam" id="PF14214">
    <property type="entry name" value="Helitron_like_N"/>
    <property type="match status" value="1"/>
</dbReference>
<reference evidence="6" key="1">
    <citation type="submission" date="2022-07" db="EMBL/GenBank/DDBJ databases">
        <title>Genome Sequence of Leucocoprinus birnbaumii.</title>
        <authorList>
            <person name="Buettner E."/>
        </authorList>
    </citation>
    <scope>NUCLEOTIDE SEQUENCE</scope>
    <source>
        <strain evidence="6">VT141</strain>
    </source>
</reference>
<dbReference type="GO" id="GO:0016787">
    <property type="term" value="F:hydrolase activity"/>
    <property type="evidence" value="ECO:0007669"/>
    <property type="project" value="UniProtKB-KW"/>
</dbReference>
<dbReference type="InterPro" id="IPR046700">
    <property type="entry name" value="DUF6570"/>
</dbReference>
<dbReference type="PANTHER" id="PTHR47642">
    <property type="entry name" value="ATP-DEPENDENT DNA HELICASE"/>
    <property type="match status" value="1"/>
</dbReference>
<gene>
    <name evidence="6" type="ORF">NP233_g5549</name>
</gene>
<comment type="catalytic activity">
    <reaction evidence="1">
        <text>ATP + H2O = ADP + phosphate + H(+)</text>
        <dbReference type="Rhea" id="RHEA:13065"/>
        <dbReference type="ChEBI" id="CHEBI:15377"/>
        <dbReference type="ChEBI" id="CHEBI:15378"/>
        <dbReference type="ChEBI" id="CHEBI:30616"/>
        <dbReference type="ChEBI" id="CHEBI:43474"/>
        <dbReference type="ChEBI" id="CHEBI:456216"/>
        <dbReference type="EC" id="5.6.2.3"/>
    </reaction>
</comment>
<accession>A0AAD5YQU8</accession>
<feature type="region of interest" description="Disordered" evidence="2">
    <location>
        <begin position="1"/>
        <end position="82"/>
    </location>
</feature>
<dbReference type="CDD" id="cd18809">
    <property type="entry name" value="SF1_C_RecD"/>
    <property type="match status" value="1"/>
</dbReference>
<comment type="similarity">
    <text evidence="1">Belongs to the helicase family.</text>
</comment>
<organism evidence="6 7">
    <name type="scientific">Leucocoprinus birnbaumii</name>
    <dbReference type="NCBI Taxonomy" id="56174"/>
    <lineage>
        <taxon>Eukaryota</taxon>
        <taxon>Fungi</taxon>
        <taxon>Dikarya</taxon>
        <taxon>Basidiomycota</taxon>
        <taxon>Agaricomycotina</taxon>
        <taxon>Agaricomycetes</taxon>
        <taxon>Agaricomycetidae</taxon>
        <taxon>Agaricales</taxon>
        <taxon>Agaricineae</taxon>
        <taxon>Agaricaceae</taxon>
        <taxon>Leucocoprinus</taxon>
    </lineage>
</organism>
<evidence type="ECO:0000313" key="7">
    <source>
        <dbReference type="Proteomes" id="UP001213000"/>
    </source>
</evidence>
<dbReference type="InterPro" id="IPR010285">
    <property type="entry name" value="DNA_helicase_pif1-like_DEAD"/>
</dbReference>
<dbReference type="SUPFAM" id="SSF52540">
    <property type="entry name" value="P-loop containing nucleoside triphosphate hydrolases"/>
    <property type="match status" value="2"/>
</dbReference>
<dbReference type="InterPro" id="IPR027417">
    <property type="entry name" value="P-loop_NTPase"/>
</dbReference>
<dbReference type="PANTHER" id="PTHR47642:SF6">
    <property type="entry name" value="ATP-DEPENDENT DNA HELICASE"/>
    <property type="match status" value="1"/>
</dbReference>
<dbReference type="GO" id="GO:0006281">
    <property type="term" value="P:DNA repair"/>
    <property type="evidence" value="ECO:0007669"/>
    <property type="project" value="UniProtKB-KW"/>
</dbReference>
<name>A0AAD5YQU8_9AGAR</name>
<comment type="caution">
    <text evidence="6">The sequence shown here is derived from an EMBL/GenBank/DDBJ whole genome shotgun (WGS) entry which is preliminary data.</text>
</comment>
<keyword evidence="1" id="KW-0067">ATP-binding</keyword>
<dbReference type="GO" id="GO:0006310">
    <property type="term" value="P:DNA recombination"/>
    <property type="evidence" value="ECO:0007669"/>
    <property type="project" value="UniProtKB-KW"/>
</dbReference>
<dbReference type="EMBL" id="JANIEX010000330">
    <property type="protein sequence ID" value="KAJ3568696.1"/>
    <property type="molecule type" value="Genomic_DNA"/>
</dbReference>
<sequence>MSNMPSKKPVQRHLLKKRKRKAKGAEDSEARKRKKQWSEATGPPADLNNRETITVTPGPSRSHEGNEESSDEEEREGEPDSEEVAIDEIFAKLSPEFLEVVSEEVVKDCTRAFIARTGNEALTTSPCGVCARLTPNATIITFDTVTDIPNSHLLKPHRLHPHHNIIAGLIFHETVQNGSPVDVCTECLRRLKLDKLPPLALANNMWIGAIPFQLRVLTLAERILVAIYYPAAYIVKLYPKDPSVRYWDPNSLNSGLKGNVSTYPLDPKELATYIFDGTMPPPANILSATIGVTLIGPRGFPERTMPDLLKVRRQRVRDALAWLKANNPLYSNIVMSEERLQQLPEDGIPTEIMATARFSTDLDSVMREHETYVPQDNDDILPIPEGTHAIGDVIAADDPQDNEGEQTEAGEPAVIPIHALGTIDVTGCTIPDAELMAHALANTAEGHSGRDLQIRRGSAFVNEYARTDPITGERTDGGPSNPNHLLGSFPWLFPYGCGGFEVKREIDVPYETHAKWALTYADKRFRLDMRFIFQVFGVIQKRAVCRAACLHISKPSFTRHQNAIATLEEKDFLQASQEEMARRPISNPVMRVLREELSTVRVSISGSDESRVGIRRKIWGATTMFGPPAIWLTVNPSDTHDPIVQFLAGKDIDLDNFDRLAGPSSTERATNVAKDPYAAAQFFHHVIISMLEEVFGIVGAKGVAHVRRKKGLLGVIQGYVGTVEAQGRGTLHLHAILWLKGGPSASDISKLLKKTEYRDRVRNFIRAHISADIDGLDGASVQQLPRQSDLAYSRPLDPDSPNYEIDCKERERLLARSVQYHQCSTATCLQIKNGKMQCKRRAPFELSSREWVTSIGHWGPKRYCPYLNNFNRCLMQLFRSNHDIKLITNGTETRDIGWYITNYAAKKQKRSNNVSALLARRFAFHQKQEKDNHDLHQIHKRLIQRCANTLSREQEFSAPEVISYLMGWGDRYISHNYVKIYWDQAYSALLKAYPQLDARRNRSSDESTGRIQCVNGSFKLNDQLQEYVNRGDDLESESLFYFLLDTYEGAEAKETVDRSGRGRRPNMRVPYKNGFRAGRCRVLRSEGHESLPEFIGKWIPKECEEQLGGTDRQLRNIQRTFHDFCANAPSNVLRAIDNLQYYHSSKDGRRRDDAAEGDGPVLRPSDTTEMVEHTPDSQSSTQVTDFQEEDVELARKNAVDGGQVLFAKAALAIAEDIGVFRTEQRADDEWTENARRASGDDELAVYAAWSKGLIQTTRERPHSDTLPSAVPRTSISLTTTTPQVLVTVENATPTKSTREELAILNEEQRRAHDIVEEHLLQFLAKKSPEQLLMTCFGEGGTGKTTLINAITATFSEHGAQNLLAKTATSGVAATMIGGETLHSWLGVGIGMPKKENWLETAKKGIKLKRKRNIADKLLLIIDECSMMTSEMLGLVTEVVTATRLKEGKCRPLDAFGGMSIIMFGDFHQFPPVSRANLALYKPTTVNKRAMIGQELYTRFQKVVLLCKQNRVKDARWTEFLRRLRHGACNAEDMEMVETLRLTNPDCDIPDFSKEPWSEAVLVTSRVEVKNRWNQAALTRHSQRTGNRIFVSSAHDMIENTGGTTSEPSMFHRVLLAGSTIQDTQRMAERVELAVGMKAMVIVNIATEADLANGTRGTVEEIILDPREPPTPDTKPQITFEGLEDGLIPIIPGEVRFSIEEDEGKKIRVRRRQLALTQAYAFTDYKSQGQTIPCVIVDLQQPPDRGSKLTPFSVYVALSRSRGRDTIRILRSYDEKLFTQHPCPELAVEDERLERLNKETREWYLSKQENEARRRNTAFTQRAPD</sequence>
<dbReference type="EC" id="5.6.2.3" evidence="1"/>